<dbReference type="InterPro" id="IPR004045">
    <property type="entry name" value="Glutathione_S-Trfase_N"/>
</dbReference>
<dbReference type="PANTHER" id="PTHR32419:SF6">
    <property type="entry name" value="GLUTATHIONE S-TRANSFERASE OMEGA-LIKE 1-RELATED"/>
    <property type="match status" value="1"/>
</dbReference>
<sequence length="322" mass="36651">MTSNNGDMTNSWTSSVSEKGEYVRKTTTFRKTVTADGSSGFKAEADRYHLYVSLACPWAHRTLIGRKLKGLEEVLPYTVVDWLLGPGGWNFTDKKPKCSLDTVNNAKFLKEIYKKADADYEGNITVPVLWDKKTSTIVNNESAEILRMLNTEFNEFCATDKQKKIDFYPKDLQGKIDELNDWIFPKINNGVYRAGFATKQAAYDTAVHELFEALDKVEDILSKNRYLTGDQLTEADIRLFTTLVRFDTVYVGHFKCNKKRILDYPNMWGFVRDIYQTGCIAETVDQEHIQNHYQQSHKSINPSGIVAIGPDLDFDAPHGLGK</sequence>
<dbReference type="InterPro" id="IPR036249">
    <property type="entry name" value="Thioredoxin-like_sf"/>
</dbReference>
<keyword evidence="2" id="KW-1185">Reference proteome</keyword>
<dbReference type="Pfam" id="PF13410">
    <property type="entry name" value="GST_C_2"/>
    <property type="match status" value="1"/>
</dbReference>
<evidence type="ECO:0000313" key="3">
    <source>
        <dbReference type="RefSeq" id="XP_002739449.1"/>
    </source>
</evidence>
<evidence type="ECO:0000313" key="2">
    <source>
        <dbReference type="Proteomes" id="UP000694865"/>
    </source>
</evidence>
<protein>
    <submittedName>
        <fullName evidence="3">Glutathione S-transferase omega-like 2-like</fullName>
    </submittedName>
</protein>
<dbReference type="GeneID" id="100374338"/>
<dbReference type="SFLD" id="SFLDG01148">
    <property type="entry name" value="Xi_(cytGST)"/>
    <property type="match status" value="1"/>
</dbReference>
<dbReference type="InterPro" id="IPR036282">
    <property type="entry name" value="Glutathione-S-Trfase_C_sf"/>
</dbReference>
<dbReference type="InterPro" id="IPR016639">
    <property type="entry name" value="GST_Omega/GSH"/>
</dbReference>
<name>A0ABM0GXD8_SACKO</name>
<feature type="domain" description="GST C-terminal" evidence="1">
    <location>
        <begin position="169"/>
        <end position="293"/>
    </location>
</feature>
<dbReference type="SFLD" id="SFLDG01206">
    <property type="entry name" value="Xi.1"/>
    <property type="match status" value="1"/>
</dbReference>
<reference evidence="3" key="1">
    <citation type="submission" date="2025-08" db="UniProtKB">
        <authorList>
            <consortium name="RefSeq"/>
        </authorList>
    </citation>
    <scope>IDENTIFICATION</scope>
    <source>
        <tissue evidence="3">Testes</tissue>
    </source>
</reference>
<dbReference type="PANTHER" id="PTHR32419">
    <property type="entry name" value="GLUTATHIONYL-HYDROQUINONE REDUCTASE"/>
    <property type="match status" value="1"/>
</dbReference>
<dbReference type="Pfam" id="PF13409">
    <property type="entry name" value="GST_N_2"/>
    <property type="match status" value="1"/>
</dbReference>
<gene>
    <name evidence="3" type="primary">LOC100374338</name>
</gene>
<dbReference type="Proteomes" id="UP000694865">
    <property type="component" value="Unplaced"/>
</dbReference>
<dbReference type="PIRSF" id="PIRSF015753">
    <property type="entry name" value="GST"/>
    <property type="match status" value="1"/>
</dbReference>
<evidence type="ECO:0000259" key="1">
    <source>
        <dbReference type="PROSITE" id="PS50405"/>
    </source>
</evidence>
<proteinExistence type="predicted"/>
<dbReference type="PROSITE" id="PS50405">
    <property type="entry name" value="GST_CTER"/>
    <property type="match status" value="1"/>
</dbReference>
<dbReference type="SUPFAM" id="SSF47616">
    <property type="entry name" value="GST C-terminal domain-like"/>
    <property type="match status" value="1"/>
</dbReference>
<dbReference type="SUPFAM" id="SSF52833">
    <property type="entry name" value="Thioredoxin-like"/>
    <property type="match status" value="1"/>
</dbReference>
<dbReference type="SFLD" id="SFLDS00019">
    <property type="entry name" value="Glutathione_Transferase_(cytos"/>
    <property type="match status" value="1"/>
</dbReference>
<dbReference type="Gene3D" id="3.40.30.10">
    <property type="entry name" value="Glutaredoxin"/>
    <property type="match status" value="1"/>
</dbReference>
<dbReference type="Gene3D" id="1.20.1050.10">
    <property type="match status" value="1"/>
</dbReference>
<dbReference type="RefSeq" id="XP_002739449.1">
    <property type="nucleotide sequence ID" value="XM_002739403.2"/>
</dbReference>
<accession>A0ABM0GXD8</accession>
<dbReference type="InterPro" id="IPR047047">
    <property type="entry name" value="GST_Omega-like_C"/>
</dbReference>
<dbReference type="InterPro" id="IPR010987">
    <property type="entry name" value="Glutathione-S-Trfase_C-like"/>
</dbReference>
<dbReference type="InterPro" id="IPR040079">
    <property type="entry name" value="Glutathione_S-Trfase"/>
</dbReference>
<dbReference type="CDD" id="cd03190">
    <property type="entry name" value="GST_C_Omega_like"/>
    <property type="match status" value="1"/>
</dbReference>
<organism evidence="2 3">
    <name type="scientific">Saccoglossus kowalevskii</name>
    <name type="common">Acorn worm</name>
    <dbReference type="NCBI Taxonomy" id="10224"/>
    <lineage>
        <taxon>Eukaryota</taxon>
        <taxon>Metazoa</taxon>
        <taxon>Hemichordata</taxon>
        <taxon>Enteropneusta</taxon>
        <taxon>Harrimaniidae</taxon>
        <taxon>Saccoglossus</taxon>
    </lineage>
</organism>